<keyword evidence="2" id="KW-1185">Reference proteome</keyword>
<sequence length="60" mass="7281">MKKIENDLINRLKLINDVPIIDQIIMPQNRQFPGNPEESINYFIKYPVINWYSDFSRRLE</sequence>
<dbReference type="AlphaFoldDB" id="A0A0D2JC61"/>
<evidence type="ECO:0000313" key="2">
    <source>
        <dbReference type="Proteomes" id="UP000032233"/>
    </source>
</evidence>
<dbReference type="Proteomes" id="UP000032233">
    <property type="component" value="Unassembled WGS sequence"/>
</dbReference>
<gene>
    <name evidence="1" type="ORF">X474_02785</name>
</gene>
<dbReference type="EMBL" id="AZAC01000002">
    <property type="protein sequence ID" value="KIX15729.1"/>
    <property type="molecule type" value="Genomic_DNA"/>
</dbReference>
<organism evidence="1 2">
    <name type="scientific">Dethiosulfatarculus sandiegensis</name>
    <dbReference type="NCBI Taxonomy" id="1429043"/>
    <lineage>
        <taxon>Bacteria</taxon>
        <taxon>Pseudomonadati</taxon>
        <taxon>Thermodesulfobacteriota</taxon>
        <taxon>Desulfarculia</taxon>
        <taxon>Desulfarculales</taxon>
        <taxon>Desulfarculaceae</taxon>
        <taxon>Dethiosulfatarculus</taxon>
    </lineage>
</organism>
<reference evidence="1 2" key="1">
    <citation type="submission" date="2013-11" db="EMBL/GenBank/DDBJ databases">
        <title>Metagenomic analysis of a methanogenic consortium involved in long chain n-alkane degradation.</title>
        <authorList>
            <person name="Davidova I.A."/>
            <person name="Callaghan A.V."/>
            <person name="Wawrik B."/>
            <person name="Pruitt S."/>
            <person name="Marks C."/>
            <person name="Duncan K.E."/>
            <person name="Suflita J.M."/>
        </authorList>
    </citation>
    <scope>NUCLEOTIDE SEQUENCE [LARGE SCALE GENOMIC DNA]</scope>
    <source>
        <strain evidence="1 2">SPR</strain>
    </source>
</reference>
<evidence type="ECO:0000313" key="1">
    <source>
        <dbReference type="EMBL" id="KIX15729.1"/>
    </source>
</evidence>
<proteinExistence type="predicted"/>
<accession>A0A0D2JC61</accession>
<dbReference type="InParanoid" id="A0A0D2JC61"/>
<protein>
    <submittedName>
        <fullName evidence="1">Uncharacterized protein</fullName>
    </submittedName>
</protein>
<name>A0A0D2JC61_9BACT</name>
<comment type="caution">
    <text evidence="1">The sequence shown here is derived from an EMBL/GenBank/DDBJ whole genome shotgun (WGS) entry which is preliminary data.</text>
</comment>